<organism evidence="3 4">
    <name type="scientific">Anaeromyces robustus</name>
    <dbReference type="NCBI Taxonomy" id="1754192"/>
    <lineage>
        <taxon>Eukaryota</taxon>
        <taxon>Fungi</taxon>
        <taxon>Fungi incertae sedis</taxon>
        <taxon>Chytridiomycota</taxon>
        <taxon>Chytridiomycota incertae sedis</taxon>
        <taxon>Neocallimastigomycetes</taxon>
        <taxon>Neocallimastigales</taxon>
        <taxon>Neocallimastigaceae</taxon>
        <taxon>Anaeromyces</taxon>
    </lineage>
</organism>
<name>A0A1Y1VTK2_9FUNG</name>
<gene>
    <name evidence="3" type="ORF">BCR32DRAFT_287054</name>
</gene>
<evidence type="ECO:0000256" key="1">
    <source>
        <dbReference type="SAM" id="MobiDB-lite"/>
    </source>
</evidence>
<comment type="caution">
    <text evidence="3">The sequence shown here is derived from an EMBL/GenBank/DDBJ whole genome shotgun (WGS) entry which is preliminary data.</text>
</comment>
<dbReference type="AlphaFoldDB" id="A0A1Y1VTK2"/>
<dbReference type="Pfam" id="PF25597">
    <property type="entry name" value="SH3_retrovirus"/>
    <property type="match status" value="1"/>
</dbReference>
<sequence length="105" mass="12106">MKNTTSSGIFIGYDRNPTAFKIYDYINNKIVLARAVEFFEDTSNYITPAYYPDTIDFIKYYEKGGNINDNNNSTSFHNNNNDNDDNINTNTNNINNESINKILIK</sequence>
<reference evidence="3 4" key="2">
    <citation type="submission" date="2016-08" db="EMBL/GenBank/DDBJ databases">
        <title>Pervasive Adenine N6-methylation of Active Genes in Fungi.</title>
        <authorList>
            <consortium name="DOE Joint Genome Institute"/>
            <person name="Mondo S.J."/>
            <person name="Dannebaum R.O."/>
            <person name="Kuo R.C."/>
            <person name="Labutti K."/>
            <person name="Haridas S."/>
            <person name="Kuo A."/>
            <person name="Salamov A."/>
            <person name="Ahrendt S.R."/>
            <person name="Lipzen A."/>
            <person name="Sullivan W."/>
            <person name="Andreopoulos W.B."/>
            <person name="Clum A."/>
            <person name="Lindquist E."/>
            <person name="Daum C."/>
            <person name="Ramamoorthy G.K."/>
            <person name="Gryganskyi A."/>
            <person name="Culley D."/>
            <person name="Magnuson J.K."/>
            <person name="James T.Y."/>
            <person name="O'Malley M.A."/>
            <person name="Stajich J.E."/>
            <person name="Spatafora J.W."/>
            <person name="Visel A."/>
            <person name="Grigoriev I.V."/>
        </authorList>
    </citation>
    <scope>NUCLEOTIDE SEQUENCE [LARGE SCALE GENOMIC DNA]</scope>
    <source>
        <strain evidence="3 4">S4</strain>
    </source>
</reference>
<accession>A0A1Y1VTK2</accession>
<proteinExistence type="predicted"/>
<keyword evidence="4" id="KW-1185">Reference proteome</keyword>
<reference evidence="3 4" key="1">
    <citation type="submission" date="2016-08" db="EMBL/GenBank/DDBJ databases">
        <title>A Parts List for Fungal Cellulosomes Revealed by Comparative Genomics.</title>
        <authorList>
            <consortium name="DOE Joint Genome Institute"/>
            <person name="Haitjema C.H."/>
            <person name="Gilmore S.P."/>
            <person name="Henske J.K."/>
            <person name="Solomon K.V."/>
            <person name="De Groot R."/>
            <person name="Kuo A."/>
            <person name="Mondo S.J."/>
            <person name="Salamov A.A."/>
            <person name="Labutti K."/>
            <person name="Zhao Z."/>
            <person name="Chiniquy J."/>
            <person name="Barry K."/>
            <person name="Brewer H.M."/>
            <person name="Purvine S.O."/>
            <person name="Wright A.T."/>
            <person name="Boxma B."/>
            <person name="Van Alen T."/>
            <person name="Hackstein J.H."/>
            <person name="Baker S.E."/>
            <person name="Grigoriev I.V."/>
            <person name="O'Malley M.A."/>
        </authorList>
    </citation>
    <scope>NUCLEOTIDE SEQUENCE [LARGE SCALE GENOMIC DNA]</scope>
    <source>
        <strain evidence="3 4">S4</strain>
    </source>
</reference>
<feature type="region of interest" description="Disordered" evidence="1">
    <location>
        <begin position="70"/>
        <end position="99"/>
    </location>
</feature>
<dbReference type="EMBL" id="MCFG01000520">
    <property type="protein sequence ID" value="ORX64513.1"/>
    <property type="molecule type" value="Genomic_DNA"/>
</dbReference>
<evidence type="ECO:0000313" key="4">
    <source>
        <dbReference type="Proteomes" id="UP000193944"/>
    </source>
</evidence>
<feature type="domain" description="Retroviral polymerase SH3-like" evidence="2">
    <location>
        <begin position="6"/>
        <end position="43"/>
    </location>
</feature>
<dbReference type="OrthoDB" id="2796844at2759"/>
<protein>
    <recommendedName>
        <fullName evidence="2">Retroviral polymerase SH3-like domain-containing protein</fullName>
    </recommendedName>
</protein>
<evidence type="ECO:0000313" key="3">
    <source>
        <dbReference type="EMBL" id="ORX64513.1"/>
    </source>
</evidence>
<dbReference type="InterPro" id="IPR057670">
    <property type="entry name" value="SH3_retrovirus"/>
</dbReference>
<dbReference type="Proteomes" id="UP000193944">
    <property type="component" value="Unassembled WGS sequence"/>
</dbReference>
<evidence type="ECO:0000259" key="2">
    <source>
        <dbReference type="Pfam" id="PF25597"/>
    </source>
</evidence>